<evidence type="ECO:0000313" key="9">
    <source>
        <dbReference type="Proteomes" id="UP000318102"/>
    </source>
</evidence>
<evidence type="ECO:0000256" key="3">
    <source>
        <dbReference type="ARBA" id="ARBA00022448"/>
    </source>
</evidence>
<evidence type="ECO:0000256" key="4">
    <source>
        <dbReference type="ARBA" id="ARBA00022729"/>
    </source>
</evidence>
<dbReference type="Gene3D" id="3.40.190.10">
    <property type="entry name" value="Periplasmic binding protein-like II"/>
    <property type="match status" value="2"/>
</dbReference>
<dbReference type="PANTHER" id="PTHR30024">
    <property type="entry name" value="ALIPHATIC SULFONATES-BINDING PROTEIN-RELATED"/>
    <property type="match status" value="1"/>
</dbReference>
<gene>
    <name evidence="8" type="ORF">FPZ44_12005</name>
</gene>
<sequence length="347" mass="37515">METEMPPMKKSKQTKAAYVISFAVLLLILAAGCSDTGGNKASSTAANGTAAQEKIKVNVAINGSLNALVILKNKGWLEEEFKALNAEVVWSEFSNGPPILESLSAKRVDLSLLGDGATISGASAGLPFQVIALLSKGAKFNAILVPPHSPIQSVKDLKGKKVGLAKGTTAHVYLLKVLAKYGLSIDDVQLINLQPDDGAAAFASGQLDAWGTWDPHITNLTKTNKARTIAWDEDNILAPSSLIGRTEFLNEHPEVVTAFLKSYKRAIDWMNANQDETAEIFANRVKIPKDIMKSLVSNLSFTVSGYANEALQAQQQSADQLLEHGFIKKKLDFQSVVNNEWIEKVIK</sequence>
<dbReference type="FunFam" id="3.40.190.10:FF:000050">
    <property type="entry name" value="Sulfonate ABC transporter substrate-binding protein"/>
    <property type="match status" value="1"/>
</dbReference>
<feature type="domain" description="Solute-binding protein family 3/N-terminal" evidence="7">
    <location>
        <begin position="56"/>
        <end position="277"/>
    </location>
</feature>
<evidence type="ECO:0000259" key="7">
    <source>
        <dbReference type="SMART" id="SM00062"/>
    </source>
</evidence>
<dbReference type="GO" id="GO:0042626">
    <property type="term" value="F:ATPase-coupled transmembrane transporter activity"/>
    <property type="evidence" value="ECO:0007669"/>
    <property type="project" value="InterPro"/>
</dbReference>
<dbReference type="InterPro" id="IPR010067">
    <property type="entry name" value="ABC_SsuA_sub-bd"/>
</dbReference>
<dbReference type="NCBIfam" id="TIGR01728">
    <property type="entry name" value="SsuA_fam"/>
    <property type="match status" value="1"/>
</dbReference>
<dbReference type="InterPro" id="IPR015168">
    <property type="entry name" value="SsuA/THI5"/>
</dbReference>
<protein>
    <recommendedName>
        <fullName evidence="6">Putative aliphatic sulfonates-binding protein</fullName>
    </recommendedName>
</protein>
<evidence type="ECO:0000256" key="5">
    <source>
        <dbReference type="ARBA" id="ARBA00055538"/>
    </source>
</evidence>
<dbReference type="AlphaFoldDB" id="A0A559J1G6"/>
<evidence type="ECO:0000256" key="1">
    <source>
        <dbReference type="ARBA" id="ARBA00004418"/>
    </source>
</evidence>
<evidence type="ECO:0000313" key="8">
    <source>
        <dbReference type="EMBL" id="TVX93717.1"/>
    </source>
</evidence>
<comment type="subcellular location">
    <subcellularLocation>
        <location evidence="1">Periplasm</location>
    </subcellularLocation>
</comment>
<dbReference type="Pfam" id="PF09084">
    <property type="entry name" value="NMT1"/>
    <property type="match status" value="1"/>
</dbReference>
<keyword evidence="3" id="KW-0813">Transport</keyword>
<comment type="similarity">
    <text evidence="2">Belongs to the bacterial solute-binding protein SsuA/TauA family.</text>
</comment>
<dbReference type="EMBL" id="VNJK01000001">
    <property type="protein sequence ID" value="TVX93717.1"/>
    <property type="molecule type" value="Genomic_DNA"/>
</dbReference>
<dbReference type="SUPFAM" id="SSF53850">
    <property type="entry name" value="Periplasmic binding protein-like II"/>
    <property type="match status" value="1"/>
</dbReference>
<dbReference type="InterPro" id="IPR001638">
    <property type="entry name" value="Solute-binding_3/MltF_N"/>
</dbReference>
<proteinExistence type="inferred from homology"/>
<organism evidence="8 9">
    <name type="scientific">Paenibacillus agilis</name>
    <dbReference type="NCBI Taxonomy" id="3020863"/>
    <lineage>
        <taxon>Bacteria</taxon>
        <taxon>Bacillati</taxon>
        <taxon>Bacillota</taxon>
        <taxon>Bacilli</taxon>
        <taxon>Bacillales</taxon>
        <taxon>Paenibacillaceae</taxon>
        <taxon>Paenibacillus</taxon>
    </lineage>
</organism>
<dbReference type="PANTHER" id="PTHR30024:SF42">
    <property type="entry name" value="ALIPHATIC SULFONATES-BINDING PROTEIN-RELATED"/>
    <property type="match status" value="1"/>
</dbReference>
<evidence type="ECO:0000256" key="2">
    <source>
        <dbReference type="ARBA" id="ARBA00010742"/>
    </source>
</evidence>
<name>A0A559J1G6_9BACL</name>
<keyword evidence="4" id="KW-0732">Signal</keyword>
<keyword evidence="9" id="KW-1185">Reference proteome</keyword>
<dbReference type="Proteomes" id="UP000318102">
    <property type="component" value="Unassembled WGS sequence"/>
</dbReference>
<dbReference type="SMART" id="SM00062">
    <property type="entry name" value="PBPb"/>
    <property type="match status" value="1"/>
</dbReference>
<reference evidence="8 9" key="1">
    <citation type="submission" date="2019-07" db="EMBL/GenBank/DDBJ databases">
        <authorList>
            <person name="Kim J."/>
        </authorList>
    </citation>
    <scope>NUCLEOTIDE SEQUENCE [LARGE SCALE GENOMIC DNA]</scope>
    <source>
        <strain evidence="8 9">N4</strain>
    </source>
</reference>
<dbReference type="GO" id="GO:0016020">
    <property type="term" value="C:membrane"/>
    <property type="evidence" value="ECO:0007669"/>
    <property type="project" value="InterPro"/>
</dbReference>
<comment type="caution">
    <text evidence="8">The sequence shown here is derived from an EMBL/GenBank/DDBJ whole genome shotgun (WGS) entry which is preliminary data.</text>
</comment>
<accession>A0A559J1G6</accession>
<dbReference type="OrthoDB" id="286202at2"/>
<dbReference type="GO" id="GO:0042597">
    <property type="term" value="C:periplasmic space"/>
    <property type="evidence" value="ECO:0007669"/>
    <property type="project" value="UniProtKB-SubCell"/>
</dbReference>
<comment type="function">
    <text evidence="5">Part of a binding-protein-dependent transport system for aliphatic sulfonates. Putative binding protein.</text>
</comment>
<evidence type="ECO:0000256" key="6">
    <source>
        <dbReference type="ARBA" id="ARBA00070228"/>
    </source>
</evidence>